<evidence type="ECO:0000313" key="8">
    <source>
        <dbReference type="EMBL" id="RLJ71020.1"/>
    </source>
</evidence>
<organism evidence="8 9">
    <name type="scientific">Hydrogenivirga caldilitoris</name>
    <dbReference type="NCBI Taxonomy" id="246264"/>
    <lineage>
        <taxon>Bacteria</taxon>
        <taxon>Pseudomonadati</taxon>
        <taxon>Aquificota</taxon>
        <taxon>Aquificia</taxon>
        <taxon>Aquificales</taxon>
        <taxon>Aquificaceae</taxon>
        <taxon>Hydrogenivirga</taxon>
    </lineage>
</organism>
<keyword evidence="5" id="KW-0732">Signal</keyword>
<evidence type="ECO:0000256" key="3">
    <source>
        <dbReference type="ARBA" id="ARBA00023136"/>
    </source>
</evidence>
<dbReference type="Gene3D" id="3.30.1370.120">
    <property type="match status" value="2"/>
</dbReference>
<feature type="domain" description="Type II/III secretion system secretin-like" evidence="6">
    <location>
        <begin position="418"/>
        <end position="573"/>
    </location>
</feature>
<evidence type="ECO:0000259" key="6">
    <source>
        <dbReference type="Pfam" id="PF00263"/>
    </source>
</evidence>
<dbReference type="PANTHER" id="PTHR30604">
    <property type="entry name" value="PROTEIN TRANSPORT PROTEIN HOFQ"/>
    <property type="match status" value="1"/>
</dbReference>
<evidence type="ECO:0000256" key="4">
    <source>
        <dbReference type="RuleBase" id="RU004003"/>
    </source>
</evidence>
<evidence type="ECO:0000259" key="7">
    <source>
        <dbReference type="Pfam" id="PF21305"/>
    </source>
</evidence>
<keyword evidence="2" id="KW-0812">Transmembrane</keyword>
<dbReference type="InterPro" id="IPR004846">
    <property type="entry name" value="T2SS/T3SS_dom"/>
</dbReference>
<reference evidence="8 9" key="1">
    <citation type="submission" date="2018-10" db="EMBL/GenBank/DDBJ databases">
        <title>Genomic Encyclopedia of Archaeal and Bacterial Type Strains, Phase II (KMG-II): from individual species to whole genera.</title>
        <authorList>
            <person name="Goeker M."/>
        </authorList>
    </citation>
    <scope>NUCLEOTIDE SEQUENCE [LARGE SCALE GENOMIC DNA]</scope>
    <source>
        <strain evidence="8 9">DSM 16510</strain>
    </source>
</reference>
<evidence type="ECO:0000256" key="2">
    <source>
        <dbReference type="ARBA" id="ARBA00022692"/>
    </source>
</evidence>
<dbReference type="PANTHER" id="PTHR30604:SF1">
    <property type="entry name" value="DNA UTILIZATION PROTEIN HOFQ"/>
    <property type="match status" value="1"/>
</dbReference>
<dbReference type="InterPro" id="IPR001775">
    <property type="entry name" value="GspD/PilQ"/>
</dbReference>
<comment type="similarity">
    <text evidence="4">Belongs to the bacterial secretin family.</text>
</comment>
<dbReference type="AlphaFoldDB" id="A0A497XS85"/>
<evidence type="ECO:0000313" key="9">
    <source>
        <dbReference type="Proteomes" id="UP000267841"/>
    </source>
</evidence>
<sequence>MKRVIVAFLVLVFSISFSQTIQEMKFEEVSLDTVVKALAKAVKKNIIIDPAIKDILSTKANIYIQKPVSVNEAFNLILKEYGLIAVPVNEGIYKITKAGELEINVGELDESDMEKVIDLLKRRVSPSAEIVIDKTLKTLYIRDSESNVKKLEGILKKYIDKLLAAKTVGIEERPEAVVTKVFYLKTIGIDDAKQLLAPHISKETLITEAPTFNALVITDTTERVKKYEEVLKEFLVSSPAARKPVTEIFYLRYISPQEFIKMIEPIRSEAGLILTGGAVKVEKGAAPGQQGQAQQKETVTPVLKEFNAVMITDYPEVIEKIKEQFSEYISDVPPQVKIEARILEVRNEVVRELGINWSALLSNVKVSQSWSGGAGVNLGVGQAGAITPGLSATPGGILTFTYAKGALNALNLRLSAFERIGKIKNLAKPTIITINGQNAVIKQGQEIPYQTAVIAGGAAQANVQFKEAVLELDVLPIISPDGRILLDIKLKQDTPGVQTPQGPAINKKEVTTKVIVNNGDTIVIGGIIDTQSNKTNEGVAGLVRVPILKWLFGQERISNTDVELLIFITPSILTE</sequence>
<evidence type="ECO:0000256" key="1">
    <source>
        <dbReference type="ARBA" id="ARBA00004370"/>
    </source>
</evidence>
<gene>
    <name evidence="8" type="ORF">BCF55_1309</name>
</gene>
<accession>A0A497XS85</accession>
<dbReference type="GO" id="GO:0009306">
    <property type="term" value="P:protein secretion"/>
    <property type="evidence" value="ECO:0007669"/>
    <property type="project" value="InterPro"/>
</dbReference>
<dbReference type="InterPro" id="IPR051808">
    <property type="entry name" value="Type_IV_pilus_biogenesis"/>
</dbReference>
<dbReference type="GO" id="GO:0016020">
    <property type="term" value="C:membrane"/>
    <property type="evidence" value="ECO:0007669"/>
    <property type="project" value="UniProtKB-SubCell"/>
</dbReference>
<dbReference type="EMBL" id="RCCJ01000001">
    <property type="protein sequence ID" value="RLJ71020.1"/>
    <property type="molecule type" value="Genomic_DNA"/>
</dbReference>
<comment type="caution">
    <text evidence="8">The sequence shown here is derived from an EMBL/GenBank/DDBJ whole genome shotgun (WGS) entry which is preliminary data.</text>
</comment>
<evidence type="ECO:0000256" key="5">
    <source>
        <dbReference type="SAM" id="SignalP"/>
    </source>
</evidence>
<keyword evidence="3" id="KW-0472">Membrane</keyword>
<feature type="chain" id="PRO_5019844052" evidence="5">
    <location>
        <begin position="19"/>
        <end position="575"/>
    </location>
</feature>
<dbReference type="OrthoDB" id="9779724at2"/>
<dbReference type="InterPro" id="IPR038591">
    <property type="entry name" value="NolW-like_sf"/>
</dbReference>
<dbReference type="PRINTS" id="PR00811">
    <property type="entry name" value="BCTERIALGSPD"/>
</dbReference>
<dbReference type="Proteomes" id="UP000267841">
    <property type="component" value="Unassembled WGS sequence"/>
</dbReference>
<comment type="subcellular location">
    <subcellularLocation>
        <location evidence="1">Membrane</location>
    </subcellularLocation>
</comment>
<dbReference type="Gene3D" id="3.55.50.30">
    <property type="match status" value="1"/>
</dbReference>
<dbReference type="Pfam" id="PF00263">
    <property type="entry name" value="Secretin"/>
    <property type="match status" value="1"/>
</dbReference>
<keyword evidence="9" id="KW-1185">Reference proteome</keyword>
<protein>
    <submittedName>
        <fullName evidence="8">Type IV pilus assembly protein PilQ</fullName>
    </submittedName>
</protein>
<dbReference type="Pfam" id="PF21305">
    <property type="entry name" value="type_II_gspD_N0"/>
    <property type="match status" value="1"/>
</dbReference>
<feature type="domain" description="GspD-like N0" evidence="7">
    <location>
        <begin position="25"/>
        <end position="95"/>
    </location>
</feature>
<proteinExistence type="inferred from homology"/>
<name>A0A497XS85_9AQUI</name>
<feature type="signal peptide" evidence="5">
    <location>
        <begin position="1"/>
        <end position="18"/>
    </location>
</feature>
<dbReference type="InterPro" id="IPR049371">
    <property type="entry name" value="GspD-like_N0"/>
</dbReference>
<dbReference type="RefSeq" id="WP_121011719.1">
    <property type="nucleotide sequence ID" value="NZ_RCCJ01000001.1"/>
</dbReference>